<dbReference type="GO" id="GO:0004519">
    <property type="term" value="F:endonuclease activity"/>
    <property type="evidence" value="ECO:0007669"/>
    <property type="project" value="UniProtKB-KW"/>
</dbReference>
<evidence type="ECO:0000313" key="3">
    <source>
        <dbReference type="Proteomes" id="UP000618445"/>
    </source>
</evidence>
<proteinExistence type="predicted"/>
<keyword evidence="3" id="KW-1185">Reference proteome</keyword>
<keyword evidence="2" id="KW-0540">Nuclease</keyword>
<dbReference type="CDD" id="cd00085">
    <property type="entry name" value="HNHc"/>
    <property type="match status" value="1"/>
</dbReference>
<dbReference type="InterPro" id="IPR002711">
    <property type="entry name" value="HNH"/>
</dbReference>
<dbReference type="Gene3D" id="1.10.30.50">
    <property type="match status" value="1"/>
</dbReference>
<dbReference type="EMBL" id="JACJQY010000047">
    <property type="protein sequence ID" value="MBD2319321.1"/>
    <property type="molecule type" value="Genomic_DNA"/>
</dbReference>
<comment type="caution">
    <text evidence="2">The sequence shown here is derived from an EMBL/GenBank/DDBJ whole genome shotgun (WGS) entry which is preliminary data.</text>
</comment>
<dbReference type="Proteomes" id="UP000618445">
    <property type="component" value="Unassembled WGS sequence"/>
</dbReference>
<gene>
    <name evidence="2" type="ORF">H6G05_21060</name>
</gene>
<keyword evidence="2" id="KW-0255">Endonuclease</keyword>
<dbReference type="Pfam" id="PF01844">
    <property type="entry name" value="HNH"/>
    <property type="match status" value="1"/>
</dbReference>
<dbReference type="InterPro" id="IPR052892">
    <property type="entry name" value="NA-targeting_endonuclease"/>
</dbReference>
<name>A0ABR8CHS9_9CYAN</name>
<evidence type="ECO:0000313" key="2">
    <source>
        <dbReference type="EMBL" id="MBD2319321.1"/>
    </source>
</evidence>
<dbReference type="InterPro" id="IPR003615">
    <property type="entry name" value="HNH_nuc"/>
</dbReference>
<sequence>MAIPTAVKLQIRQRASFLCEYCHSSEEISPARFEIDHIQPKSIGGSDDIDNLALACQRCNSHHYNFIQGKDPATLNAVNLFHPRHQVWNDHFIWSNDGCRIIGITETGRATVNRLDLNDEVRSEAEIVRARQAWVRVGWHPPSTDSRKSF</sequence>
<dbReference type="RefSeq" id="WP_190581171.1">
    <property type="nucleotide sequence ID" value="NZ_CAWPQU010000042.1"/>
</dbReference>
<organism evidence="2 3">
    <name type="scientific">Phormidium tenue FACHB-1050</name>
    <dbReference type="NCBI Taxonomy" id="2692857"/>
    <lineage>
        <taxon>Bacteria</taxon>
        <taxon>Bacillati</taxon>
        <taxon>Cyanobacteriota</taxon>
        <taxon>Cyanophyceae</taxon>
        <taxon>Oscillatoriophycideae</taxon>
        <taxon>Oscillatoriales</taxon>
        <taxon>Oscillatoriaceae</taxon>
        <taxon>Phormidium</taxon>
    </lineage>
</organism>
<dbReference type="PANTHER" id="PTHR33877">
    <property type="entry name" value="SLL1193 PROTEIN"/>
    <property type="match status" value="1"/>
</dbReference>
<feature type="domain" description="HNH nuclease" evidence="1">
    <location>
        <begin position="6"/>
        <end position="61"/>
    </location>
</feature>
<keyword evidence="2" id="KW-0378">Hydrolase</keyword>
<reference evidence="2 3" key="1">
    <citation type="journal article" date="2020" name="ISME J.">
        <title>Comparative genomics reveals insights into cyanobacterial evolution and habitat adaptation.</title>
        <authorList>
            <person name="Chen M.Y."/>
            <person name="Teng W.K."/>
            <person name="Zhao L."/>
            <person name="Hu C.X."/>
            <person name="Zhou Y.K."/>
            <person name="Han B.P."/>
            <person name="Song L.R."/>
            <person name="Shu W.S."/>
        </authorList>
    </citation>
    <scope>NUCLEOTIDE SEQUENCE [LARGE SCALE GENOMIC DNA]</scope>
    <source>
        <strain evidence="2 3">FACHB-1050</strain>
    </source>
</reference>
<accession>A0ABR8CHS9</accession>
<evidence type="ECO:0000259" key="1">
    <source>
        <dbReference type="SMART" id="SM00507"/>
    </source>
</evidence>
<dbReference type="SMART" id="SM00507">
    <property type="entry name" value="HNHc"/>
    <property type="match status" value="1"/>
</dbReference>
<dbReference type="PANTHER" id="PTHR33877:SF1">
    <property type="entry name" value="TYPE IV METHYL-DIRECTED RESTRICTION ENZYME ECOKMCRA"/>
    <property type="match status" value="1"/>
</dbReference>
<protein>
    <submittedName>
        <fullName evidence="2">HNH endonuclease</fullName>
    </submittedName>
</protein>